<dbReference type="STRING" id="1344003.SAMN05445060_3274"/>
<keyword evidence="3" id="KW-1185">Reference proteome</keyword>
<dbReference type="Gene3D" id="3.90.25.10">
    <property type="entry name" value="UDP-galactose 4-epimerase, domain 1"/>
    <property type="match status" value="1"/>
</dbReference>
<evidence type="ECO:0000313" key="2">
    <source>
        <dbReference type="EMBL" id="SIS17502.1"/>
    </source>
</evidence>
<dbReference type="InterPro" id="IPR036291">
    <property type="entry name" value="NAD(P)-bd_dom_sf"/>
</dbReference>
<accession>A0A1N7GY66</accession>
<reference evidence="2 3" key="1">
    <citation type="submission" date="2017-01" db="EMBL/GenBank/DDBJ databases">
        <authorList>
            <person name="Mah S.A."/>
            <person name="Swanson W.J."/>
            <person name="Moy G.W."/>
            <person name="Vacquier V.D."/>
        </authorList>
    </citation>
    <scope>NUCLEOTIDE SEQUENCE [LARGE SCALE GENOMIC DNA]</scope>
    <source>
        <strain evidence="2 3">CPCC 203464</strain>
    </source>
</reference>
<evidence type="ECO:0000259" key="1">
    <source>
        <dbReference type="Pfam" id="PF05368"/>
    </source>
</evidence>
<protein>
    <submittedName>
        <fullName evidence="2">NAD(P)H dehydrogenase (Quinone)</fullName>
    </submittedName>
</protein>
<dbReference type="OrthoDB" id="5510591at2"/>
<feature type="domain" description="NmrA-like" evidence="1">
    <location>
        <begin position="5"/>
        <end position="246"/>
    </location>
</feature>
<organism evidence="2 3">
    <name type="scientific">Williamsia sterculiae</name>
    <dbReference type="NCBI Taxonomy" id="1344003"/>
    <lineage>
        <taxon>Bacteria</taxon>
        <taxon>Bacillati</taxon>
        <taxon>Actinomycetota</taxon>
        <taxon>Actinomycetes</taxon>
        <taxon>Mycobacteriales</taxon>
        <taxon>Nocardiaceae</taxon>
        <taxon>Williamsia</taxon>
    </lineage>
</organism>
<dbReference type="RefSeq" id="WP_076481563.1">
    <property type="nucleotide sequence ID" value="NZ_FTNT01000010.1"/>
</dbReference>
<proteinExistence type="predicted"/>
<evidence type="ECO:0000313" key="3">
    <source>
        <dbReference type="Proteomes" id="UP000186218"/>
    </source>
</evidence>
<dbReference type="Proteomes" id="UP000186218">
    <property type="component" value="Unassembled WGS sequence"/>
</dbReference>
<dbReference type="PANTHER" id="PTHR47129:SF1">
    <property type="entry name" value="NMRA-LIKE DOMAIN-CONTAINING PROTEIN"/>
    <property type="match status" value="1"/>
</dbReference>
<dbReference type="Pfam" id="PF05368">
    <property type="entry name" value="NmrA"/>
    <property type="match status" value="1"/>
</dbReference>
<dbReference type="SUPFAM" id="SSF51735">
    <property type="entry name" value="NAD(P)-binding Rossmann-fold domains"/>
    <property type="match status" value="1"/>
</dbReference>
<dbReference type="EMBL" id="FTNT01000010">
    <property type="protein sequence ID" value="SIS17502.1"/>
    <property type="molecule type" value="Genomic_DNA"/>
</dbReference>
<dbReference type="AlphaFoldDB" id="A0A1N7GY66"/>
<dbReference type="PANTHER" id="PTHR47129">
    <property type="entry name" value="QUINONE OXIDOREDUCTASE 2"/>
    <property type="match status" value="1"/>
</dbReference>
<dbReference type="InterPro" id="IPR052718">
    <property type="entry name" value="NmrA-type_oxidoreductase"/>
</dbReference>
<dbReference type="CDD" id="cd05269">
    <property type="entry name" value="TMR_SDR_a"/>
    <property type="match status" value="1"/>
</dbReference>
<sequence>MTTYAVTGATGQLGALTVRALLARGVAAADVVALVRDEAKARDLREAGVTVRVAHYDDPQSLIDGLAGVDRLLLVSGNEMGRRIPQHTNVIDAAQKAGVSLVGYTSILAADRSGLGLATEHLATENLLADRGVDTVLLRNGWYSENFTRDLPNVIERGVLIGAADDGRLAPAARADYADAAAAALIDGTPRVYELAGDEHLSYSEIAATFAEVSGTPVRYENLAEQDYVTALENAGIPTPFAAMLADSDTGVSHGDLDTASTDLADLIGRTPTSFTDVVRDAL</sequence>
<dbReference type="Gene3D" id="3.40.50.720">
    <property type="entry name" value="NAD(P)-binding Rossmann-like Domain"/>
    <property type="match status" value="1"/>
</dbReference>
<name>A0A1N7GY66_9NOCA</name>
<dbReference type="InterPro" id="IPR008030">
    <property type="entry name" value="NmrA-like"/>
</dbReference>
<gene>
    <name evidence="2" type="ORF">SAMN05445060_3274</name>
</gene>